<organism evidence="2 3">
    <name type="scientific">Bifidobacterium animalis subsp. lactis CNCM I-2494</name>
    <dbReference type="NCBI Taxonomy" id="1042403"/>
    <lineage>
        <taxon>Bacteria</taxon>
        <taxon>Bacillati</taxon>
        <taxon>Actinomycetota</taxon>
        <taxon>Actinomycetes</taxon>
        <taxon>Bifidobacteriales</taxon>
        <taxon>Bifidobacteriaceae</taxon>
        <taxon>Bifidobacterium</taxon>
    </lineage>
</organism>
<protein>
    <submittedName>
        <fullName evidence="2">Hypothetical membrane associated protein</fullName>
    </submittedName>
</protein>
<evidence type="ECO:0000313" key="3">
    <source>
        <dbReference type="Proteomes" id="UP000008394"/>
    </source>
</evidence>
<dbReference type="EMBL" id="CP002915">
    <property type="protein sequence ID" value="AEK30381.1"/>
    <property type="molecule type" value="Genomic_DNA"/>
</dbReference>
<gene>
    <name evidence="2" type="ORF">BALAC2494_01205</name>
</gene>
<proteinExistence type="predicted"/>
<keyword evidence="1" id="KW-0812">Transmembrane</keyword>
<name>A0A806FT80_BIFAN</name>
<reference evidence="2 3" key="1">
    <citation type="journal article" date="2011" name="J. Bacteriol.">
        <title>Genome Sequence of the Probiotic Strain Bifidobacterium animalis subsp. lactis CNCM I-2494.</title>
        <authorList>
            <person name="Chervaux C."/>
            <person name="Grimaldi C."/>
            <person name="Bolotin A."/>
            <person name="Quinquis B."/>
            <person name="Legrain-Raspaud S."/>
            <person name="van Hylckama Vlieg J.E."/>
            <person name="Denariaz G."/>
            <person name="Smokvina T."/>
        </authorList>
    </citation>
    <scope>NUCLEOTIDE SEQUENCE [LARGE SCALE GENOMIC DNA]</scope>
    <source>
        <strain evidence="2 3">CNCM I-2494</strain>
    </source>
</reference>
<feature type="transmembrane region" description="Helical" evidence="1">
    <location>
        <begin position="242"/>
        <end position="260"/>
    </location>
</feature>
<dbReference type="Proteomes" id="UP000008394">
    <property type="component" value="Chromosome"/>
</dbReference>
<accession>A0A806FT80</accession>
<keyword evidence="1" id="KW-0472">Membrane</keyword>
<evidence type="ECO:0000256" key="1">
    <source>
        <dbReference type="SAM" id="Phobius"/>
    </source>
</evidence>
<dbReference type="KEGG" id="bnm:BALAC2494_01205"/>
<feature type="transmembrane region" description="Helical" evidence="1">
    <location>
        <begin position="272"/>
        <end position="292"/>
    </location>
</feature>
<keyword evidence="1" id="KW-1133">Transmembrane helix</keyword>
<evidence type="ECO:0000313" key="2">
    <source>
        <dbReference type="EMBL" id="AEK30381.1"/>
    </source>
</evidence>
<sequence length="448" mass="50162">MTRTRLREQCTLLLSLMGDGPLIRYLTTRCSIGGHTSGRYWNAYVKERMIMARRTMREHDVVIVDYSDLNAIAIVTDRSEDPKITQGIGGPGVPAFRLQYVAGLTMVEDKVEPAVGFIWLNDDPEHISIVGVNGCLLPSTFYGVDMVQAFRDIGVDCGDGTESDDASSKLISDFISNEPLDQVLSADAWRLDDYPPRRRLDLLARAQKTLEFTDGAREKAADEVATARQAFENACAVLRKRLVWAVWCVAIIPGAYFAIAACRADVETAGRLRGIITLLMAIVFGVLITSAIREGRLARKSRSTLLAALAAQGVQENFTYAQELKIEPILRMIPQEYRDGTQIGAIIELLTSPATPDFAQATTQWDALLHQYKMEQLHTRQGEQSDLRARYEQDAETIRQTDLSDAWNEFDAQEARTQSVRQRNDELRLAIQRRGLEPDTILEKLGHN</sequence>
<dbReference type="AlphaFoldDB" id="A0A806FT80"/>